<dbReference type="AlphaFoldDB" id="A0A450Y0N6"/>
<dbReference type="EMBL" id="CAADFQ010000100">
    <property type="protein sequence ID" value="VFK35095.1"/>
    <property type="molecule type" value="Genomic_DNA"/>
</dbReference>
<gene>
    <name evidence="2" type="ORF">BECKMB1821H_GA0114242_10982</name>
    <name evidence="1" type="ORF">BECKMB1821I_GA0114274_11002</name>
</gene>
<organism evidence="1">
    <name type="scientific">Candidatus Kentrum sp. MB</name>
    <dbReference type="NCBI Taxonomy" id="2138164"/>
    <lineage>
        <taxon>Bacteria</taxon>
        <taxon>Pseudomonadati</taxon>
        <taxon>Pseudomonadota</taxon>
        <taxon>Gammaproteobacteria</taxon>
        <taxon>Candidatus Kentrum</taxon>
    </lineage>
</organism>
<evidence type="ECO:0000313" key="2">
    <source>
        <dbReference type="EMBL" id="VFK77082.1"/>
    </source>
</evidence>
<protein>
    <submittedName>
        <fullName evidence="1">Uncharacterized protein</fullName>
    </submittedName>
</protein>
<reference evidence="1" key="1">
    <citation type="submission" date="2019-02" db="EMBL/GenBank/DDBJ databases">
        <authorList>
            <person name="Gruber-Vodicka R. H."/>
            <person name="Seah K. B. B."/>
        </authorList>
    </citation>
    <scope>NUCLEOTIDE SEQUENCE</scope>
    <source>
        <strain evidence="2">BECK_BZ198</strain>
        <strain evidence="1">BECK_BZ199</strain>
    </source>
</reference>
<sequence length="70" mass="8217">MKADAELKVLALETFNRHLGSVETERFIALVQRERFDYTTWRKNLFVGISGEVISKRAMEFARERPENTN</sequence>
<evidence type="ECO:0000313" key="1">
    <source>
        <dbReference type="EMBL" id="VFK35095.1"/>
    </source>
</evidence>
<proteinExistence type="predicted"/>
<accession>A0A450Y0N6</accession>
<name>A0A450Y0N6_9GAMM</name>
<dbReference type="EMBL" id="CAADGH010000098">
    <property type="protein sequence ID" value="VFK77082.1"/>
    <property type="molecule type" value="Genomic_DNA"/>
</dbReference>